<organism evidence="1 2">
    <name type="scientific">Bosea rubneri</name>
    <dbReference type="NCBI Taxonomy" id="3075434"/>
    <lineage>
        <taxon>Bacteria</taxon>
        <taxon>Pseudomonadati</taxon>
        <taxon>Pseudomonadota</taxon>
        <taxon>Alphaproteobacteria</taxon>
        <taxon>Hyphomicrobiales</taxon>
        <taxon>Boseaceae</taxon>
        <taxon>Bosea</taxon>
    </lineage>
</organism>
<evidence type="ECO:0000313" key="1">
    <source>
        <dbReference type="EMBL" id="MDU0340834.1"/>
    </source>
</evidence>
<evidence type="ECO:0000313" key="2">
    <source>
        <dbReference type="Proteomes" id="UP001254257"/>
    </source>
</evidence>
<name>A0ABU3S7V6_9HYPH</name>
<comment type="caution">
    <text evidence="1">The sequence shown here is derived from an EMBL/GenBank/DDBJ whole genome shotgun (WGS) entry which is preliminary data.</text>
</comment>
<dbReference type="Proteomes" id="UP001254257">
    <property type="component" value="Unassembled WGS sequence"/>
</dbReference>
<reference evidence="1 2" key="1">
    <citation type="submission" date="2023-09" db="EMBL/GenBank/DDBJ databases">
        <title>Whole genome shotgun sequencing (WGS) of Bosea sp. ZW T0_25, isolated from stored onions (Allium cepa).</title>
        <authorList>
            <person name="Stoll D.A."/>
            <person name="Huch M."/>
        </authorList>
    </citation>
    <scope>NUCLEOTIDE SEQUENCE [LARGE SCALE GENOMIC DNA]</scope>
    <source>
        <strain evidence="1 2">ZW T0_25</strain>
    </source>
</reference>
<dbReference type="RefSeq" id="WP_316018680.1">
    <property type="nucleotide sequence ID" value="NZ_JAWDID010000017.1"/>
</dbReference>
<dbReference type="EMBL" id="JAWDID010000017">
    <property type="protein sequence ID" value="MDU0340834.1"/>
    <property type="molecule type" value="Genomic_DNA"/>
</dbReference>
<protein>
    <submittedName>
        <fullName evidence="1">Uncharacterized protein</fullName>
    </submittedName>
</protein>
<sequence>MHESPAAIASLAAMRELLVLLKNKGILSSNEIVGMLNATDPSIAAENEFDQMLYKAYLWLKEPHLADSLLETLTSRKDP</sequence>
<gene>
    <name evidence="1" type="ORF">RKE40_13110</name>
</gene>
<proteinExistence type="predicted"/>
<keyword evidence="2" id="KW-1185">Reference proteome</keyword>
<accession>A0ABU3S7V6</accession>